<name>A0ABR7N532_9FIRM</name>
<evidence type="ECO:0000313" key="2">
    <source>
        <dbReference type="Proteomes" id="UP000606193"/>
    </source>
</evidence>
<sequence length="214" mass="25460">MEKNIRLRGQIELEEDLHKTLTLISSKWKMQNNRKDQQTGFIYRTQSLEECLRQIEKTGVDKNYALHRWYNFKTSVQCEYIFCEYGAIHETNVYNHDVDIYINHVPFDVKLTVYPAKLYSRPYDLSTREGKDAMIRWYYASQSQQSRKQLLNRLYVVCDGADGEEKLAMKSNFSLMREQISAFMEQVKEDGLHEITITDQGKTYRLKSDIIYLH</sequence>
<dbReference type="Proteomes" id="UP000606193">
    <property type="component" value="Unassembled WGS sequence"/>
</dbReference>
<proteinExistence type="predicted"/>
<evidence type="ECO:0000313" key="1">
    <source>
        <dbReference type="EMBL" id="MBC8563664.1"/>
    </source>
</evidence>
<keyword evidence="2" id="KW-1185">Reference proteome</keyword>
<gene>
    <name evidence="1" type="ORF">H8704_13760</name>
</gene>
<dbReference type="RefSeq" id="WP_249298649.1">
    <property type="nucleotide sequence ID" value="NZ_JACRSX010000037.1"/>
</dbReference>
<accession>A0ABR7N532</accession>
<comment type="caution">
    <text evidence="1">The sequence shown here is derived from an EMBL/GenBank/DDBJ whole genome shotgun (WGS) entry which is preliminary data.</text>
</comment>
<organism evidence="1 2">
    <name type="scientific">Jutongia huaianensis</name>
    <dbReference type="NCBI Taxonomy" id="2763668"/>
    <lineage>
        <taxon>Bacteria</taxon>
        <taxon>Bacillati</taxon>
        <taxon>Bacillota</taxon>
        <taxon>Clostridia</taxon>
        <taxon>Lachnospirales</taxon>
        <taxon>Lachnospiraceae</taxon>
        <taxon>Jutongia</taxon>
    </lineage>
</organism>
<dbReference type="EMBL" id="JACRSX010000037">
    <property type="protein sequence ID" value="MBC8563664.1"/>
    <property type="molecule type" value="Genomic_DNA"/>
</dbReference>
<protein>
    <submittedName>
        <fullName evidence="1">Uncharacterized protein</fullName>
    </submittedName>
</protein>
<reference evidence="1 2" key="1">
    <citation type="submission" date="2020-08" db="EMBL/GenBank/DDBJ databases">
        <title>Genome public.</title>
        <authorList>
            <person name="Liu C."/>
            <person name="Sun Q."/>
        </authorList>
    </citation>
    <scope>NUCLEOTIDE SEQUENCE [LARGE SCALE GENOMIC DNA]</scope>
    <source>
        <strain evidence="1 2">NSJ-37</strain>
    </source>
</reference>